<dbReference type="EMBL" id="CABVMM010000007">
    <property type="protein sequence ID" value="VVV00635.1"/>
    <property type="molecule type" value="Genomic_DNA"/>
</dbReference>
<evidence type="ECO:0000313" key="2">
    <source>
        <dbReference type="Proteomes" id="UP000356253"/>
    </source>
</evidence>
<accession>A0AC61YB82</accession>
<name>A0AC61YB82_9FLAO</name>
<keyword evidence="1" id="KW-0808">Transferase</keyword>
<organism evidence="1 2">
    <name type="scientific">Mesonia oceanica</name>
    <dbReference type="NCBI Taxonomy" id="2687242"/>
    <lineage>
        <taxon>Bacteria</taxon>
        <taxon>Pseudomonadati</taxon>
        <taxon>Bacteroidota</taxon>
        <taxon>Flavobacteriia</taxon>
        <taxon>Flavobacteriales</taxon>
        <taxon>Flavobacteriaceae</taxon>
        <taxon>Mesonia</taxon>
    </lineage>
</organism>
<sequence>MKLRDNQKFNNWFYNHPKLVSACAFSVVFFLSLLIFIKDYTIYNEKEEQEKENILYNVESNIDQILKSGYVTTLSLALTIDNSGHPKNFENVAKKLIETNTYIDGVELVRGGVVKYVYPYEENKAAIGLNILEYEYSRIEAYKAIENRKMHFAGPLNLKQGGEGIIGRLPIFINNEFWGFSVVIIKMDTFLKYSGIQELEEKGLNYRFTKINPTTRKRKIFTDGNDDFDFEKATKVYFEEADWEIYLLMDSDYEAYISALPFLIFGLVLSCLFAFSVFLILKKPAQLKRHIKLQARKLLHSEVKYRAIFKEAGLGIVHIDENEGVLEVNSRFLEMTGYTFYEISRMKFSNLISLKGSSFQKILNHEKFEAKLSTKNNSEKHIRITNSTLSLNLKKTHILFIEDITKRKLAENKLKHLQSRMQMAIRVSRLGYWEWELETDKITWSDRMYEIFNFGKEQNLNSHLIVQKVHPDDKKLYKRQIKKILETKKGSTFETRITRNKDGKEEVLHILGRVECEEENGKLHKIKGTLVDVTEKRQALINLQHSHQMVVEQNERLLNFSYIVSHNLRSHSSNIQGLVTHLKEVDSEEEMREMLQLIEDVAISLNETLKDLNEVVHIHKNSNGIISDLTLYDFINRVIKILHREIKINDIDLRVNVPQDKKVWFNSAYLQSVLLNIMSNAVKYRDPDKKSEIKITFSEDEKFKILEISDNGIGIDLETNKSNLFGMYKTFTDFKNSRGIGLFVTNNQMQAMGGKIEVSSEINIGSTFTLYFKK</sequence>
<dbReference type="Proteomes" id="UP000356253">
    <property type="component" value="Unassembled WGS sequence"/>
</dbReference>
<comment type="caution">
    <text evidence="1">The sequence shown here is derived from an EMBL/GenBank/DDBJ whole genome shotgun (WGS) entry which is preliminary data.</text>
</comment>
<reference evidence="1" key="1">
    <citation type="submission" date="2019-09" db="EMBL/GenBank/DDBJ databases">
        <authorList>
            <person name="Rodrigo-Torres L."/>
            <person name="Arahal R. D."/>
            <person name="Lucena T."/>
        </authorList>
    </citation>
    <scope>NUCLEOTIDE SEQUENCE</scope>
    <source>
        <strain evidence="1">ISS653</strain>
    </source>
</reference>
<keyword evidence="2" id="KW-1185">Reference proteome</keyword>
<gene>
    <name evidence="1" type="primary">arcB_1</name>
    <name evidence="1" type="ORF">FVB9532_01908</name>
</gene>
<evidence type="ECO:0000313" key="1">
    <source>
        <dbReference type="EMBL" id="VVV00635.1"/>
    </source>
</evidence>
<dbReference type="EC" id="2.7.13.3" evidence="1"/>
<protein>
    <submittedName>
        <fullName evidence="1">Aerobic respiration control sensor protein ArcB</fullName>
        <ecNumber evidence="1">2.7.13.3</ecNumber>
    </submittedName>
</protein>
<proteinExistence type="predicted"/>